<feature type="compositionally biased region" description="Low complexity" evidence="1">
    <location>
        <begin position="225"/>
        <end position="236"/>
    </location>
</feature>
<dbReference type="EMBL" id="WRXN01000013">
    <property type="protein sequence ID" value="MVT11367.1"/>
    <property type="molecule type" value="Genomic_DNA"/>
</dbReference>
<proteinExistence type="predicted"/>
<feature type="compositionally biased region" description="Acidic residues" evidence="1">
    <location>
        <begin position="187"/>
        <end position="201"/>
    </location>
</feature>
<organism evidence="2 3">
    <name type="scientific">Chitinophaga tropicalis</name>
    <dbReference type="NCBI Taxonomy" id="2683588"/>
    <lineage>
        <taxon>Bacteria</taxon>
        <taxon>Pseudomonadati</taxon>
        <taxon>Bacteroidota</taxon>
        <taxon>Chitinophagia</taxon>
        <taxon>Chitinophagales</taxon>
        <taxon>Chitinophagaceae</taxon>
        <taxon>Chitinophaga</taxon>
    </lineage>
</organism>
<name>A0A7K1UAH1_9BACT</name>
<dbReference type="Proteomes" id="UP000461730">
    <property type="component" value="Unassembled WGS sequence"/>
</dbReference>
<accession>A0A7K1UAH1</accession>
<keyword evidence="3" id="KW-1185">Reference proteome</keyword>
<dbReference type="RefSeq" id="WP_157308794.1">
    <property type="nucleotide sequence ID" value="NZ_WRXN01000013.1"/>
</dbReference>
<feature type="region of interest" description="Disordered" evidence="1">
    <location>
        <begin position="173"/>
        <end position="245"/>
    </location>
</feature>
<evidence type="ECO:0000313" key="3">
    <source>
        <dbReference type="Proteomes" id="UP000461730"/>
    </source>
</evidence>
<comment type="caution">
    <text evidence="2">The sequence shown here is derived from an EMBL/GenBank/DDBJ whole genome shotgun (WGS) entry which is preliminary data.</text>
</comment>
<evidence type="ECO:0000256" key="1">
    <source>
        <dbReference type="SAM" id="MobiDB-lite"/>
    </source>
</evidence>
<protein>
    <submittedName>
        <fullName evidence="2">Uncharacterized protein</fullName>
    </submittedName>
</protein>
<sequence>MFTSDNPIGQTAELLEQAKSYAEDLLEGNPSVILMVSSGLVAIINRLNFMAGRESQINKPVEFPPITEFMGEEIKYAKKIEKADLTPAEADRQDFIKKVEQLYAQFDSITPEGLLHGYTLPEDQLVIRGVAKRAGVEDYADRDIDIYFLEDIAAAIRQNAAADAKQQEIERQLAQGTVVTNPQDTEGGQDSDEEEDDDDETIPSAPAVEGTEAQASANAKQEEGTLPTPTPTATNTSGRKNRNIK</sequence>
<evidence type="ECO:0000313" key="2">
    <source>
        <dbReference type="EMBL" id="MVT11367.1"/>
    </source>
</evidence>
<gene>
    <name evidence="2" type="ORF">GO493_24085</name>
</gene>
<reference evidence="2 3" key="1">
    <citation type="submission" date="2019-12" db="EMBL/GenBank/DDBJ databases">
        <title>Chitinophaga sp. strain ysch24 (GDMCC 1.1355), whole genome shotgun sequence.</title>
        <authorList>
            <person name="Zhang X."/>
        </authorList>
    </citation>
    <scope>NUCLEOTIDE SEQUENCE [LARGE SCALE GENOMIC DNA]</scope>
    <source>
        <strain evidence="3">ysch24</strain>
    </source>
</reference>
<dbReference type="AlphaFoldDB" id="A0A7K1UAH1"/>